<evidence type="ECO:0000256" key="2">
    <source>
        <dbReference type="ARBA" id="ARBA00022679"/>
    </source>
</evidence>
<organism evidence="5 6">
    <name type="scientific">Striga asiatica</name>
    <name type="common">Asiatic witchweed</name>
    <name type="synonym">Buchnera asiatica</name>
    <dbReference type="NCBI Taxonomy" id="4170"/>
    <lineage>
        <taxon>Eukaryota</taxon>
        <taxon>Viridiplantae</taxon>
        <taxon>Streptophyta</taxon>
        <taxon>Embryophyta</taxon>
        <taxon>Tracheophyta</taxon>
        <taxon>Spermatophyta</taxon>
        <taxon>Magnoliopsida</taxon>
        <taxon>eudicotyledons</taxon>
        <taxon>Gunneridae</taxon>
        <taxon>Pentapetalae</taxon>
        <taxon>asterids</taxon>
        <taxon>lamiids</taxon>
        <taxon>Lamiales</taxon>
        <taxon>Orobanchaceae</taxon>
        <taxon>Buchnereae</taxon>
        <taxon>Striga</taxon>
    </lineage>
</organism>
<evidence type="ECO:0000313" key="5">
    <source>
        <dbReference type="EMBL" id="GER43613.1"/>
    </source>
</evidence>
<dbReference type="OrthoDB" id="2014201at2759"/>
<evidence type="ECO:0000256" key="4">
    <source>
        <dbReference type="RuleBase" id="RU362027"/>
    </source>
</evidence>
<dbReference type="Gene3D" id="3.90.550.10">
    <property type="entry name" value="Spore Coat Polysaccharide Biosynthesis Protein SpsA, Chain A"/>
    <property type="match status" value="1"/>
</dbReference>
<evidence type="ECO:0000256" key="1">
    <source>
        <dbReference type="ARBA" id="ARBA00022676"/>
    </source>
</evidence>
<sequence>MRTMKSWDSGDDAYKRKLQRIKARSMWSPFQFATAGRSSKWKLQSFKFISILFILAAFYTIFSSPISCRQKAGTTSHTWISGGPDPRYVSNLQTNWEEVSESLNHLLRNDQIKAVGLLNFGKDEIRQWRQLIPNADHTVLHLDYADTNLTWESLYPEWIDEEQYAELPKCPSLPTPRPPERRLDLVAVKLPCCDEENWSRDVARLHLQMAASSLAASCKGLYPVHVLFVTRWFPIPNLFTCKDVVARGRDTWLYKPNLSELREKLRLPIGSCELALPLLGIEDEFPEKQQREAYATILHSASLYVCGAIVAARSIRSSGSTRDLVILVDNSITPTQRSALSSAGWLVRTIARIRNPHAEPDSYNEWNYSKFRLWQLTDYHKIIFIDSDLLILRNIDFLFRLPEISATGNDGPLFNSGVMHLWAGDDGPARERKARLLGADPPELYVVHYLGNKPWACFRDYDCNWNVGIMREFASDEAHERWWRVHDEMEEGLREHCLLGTKQKAQLMWERREAEKGNYSDGHWRVPIKDPRLRRCIDQDCSWQGKLRHWESKGPPHAAAIAFPGAKKKRPLTIL</sequence>
<dbReference type="InterPro" id="IPR029044">
    <property type="entry name" value="Nucleotide-diphossugar_trans"/>
</dbReference>
<keyword evidence="3" id="KW-0464">Manganese</keyword>
<comment type="similarity">
    <text evidence="4">Belongs to the glycosyltransferase 8 family.</text>
</comment>
<dbReference type="AlphaFoldDB" id="A0A5A7QE64"/>
<evidence type="ECO:0000256" key="3">
    <source>
        <dbReference type="ARBA" id="ARBA00023211"/>
    </source>
</evidence>
<keyword evidence="6" id="KW-1185">Reference proteome</keyword>
<dbReference type="Pfam" id="PF01501">
    <property type="entry name" value="Glyco_transf_8"/>
    <property type="match status" value="1"/>
</dbReference>
<accession>A0A5A7QE64</accession>
<dbReference type="PANTHER" id="PTHR11183">
    <property type="entry name" value="GLYCOGENIN SUBFAMILY MEMBER"/>
    <property type="match status" value="1"/>
</dbReference>
<dbReference type="EMBL" id="BKCP01006682">
    <property type="protein sequence ID" value="GER43613.1"/>
    <property type="molecule type" value="Genomic_DNA"/>
</dbReference>
<keyword evidence="2" id="KW-0808">Transferase</keyword>
<evidence type="ECO:0000313" key="6">
    <source>
        <dbReference type="Proteomes" id="UP000325081"/>
    </source>
</evidence>
<dbReference type="EC" id="2.4.1.-" evidence="4"/>
<keyword evidence="1" id="KW-0328">Glycosyltransferase</keyword>
<proteinExistence type="inferred from homology"/>
<dbReference type="InterPro" id="IPR050587">
    <property type="entry name" value="GNT1/Glycosyltrans_8"/>
</dbReference>
<dbReference type="Proteomes" id="UP000325081">
    <property type="component" value="Unassembled WGS sequence"/>
</dbReference>
<name>A0A5A7QE64_STRAF</name>
<comment type="caution">
    <text evidence="5">The sequence shown here is derived from an EMBL/GenBank/DDBJ whole genome shotgun (WGS) entry which is preliminary data.</text>
</comment>
<dbReference type="InterPro" id="IPR002495">
    <property type="entry name" value="Glyco_trans_8"/>
</dbReference>
<protein>
    <recommendedName>
        <fullName evidence="4">Hexosyltransferase</fullName>
        <ecNumber evidence="4">2.4.1.-</ecNumber>
    </recommendedName>
</protein>
<gene>
    <name evidence="5" type="ORF">STAS_20475</name>
</gene>
<dbReference type="SUPFAM" id="SSF53448">
    <property type="entry name" value="Nucleotide-diphospho-sugar transferases"/>
    <property type="match status" value="1"/>
</dbReference>
<reference evidence="6" key="1">
    <citation type="journal article" date="2019" name="Curr. Biol.">
        <title>Genome Sequence of Striga asiatica Provides Insight into the Evolution of Plant Parasitism.</title>
        <authorList>
            <person name="Yoshida S."/>
            <person name="Kim S."/>
            <person name="Wafula E.K."/>
            <person name="Tanskanen J."/>
            <person name="Kim Y.M."/>
            <person name="Honaas L."/>
            <person name="Yang Z."/>
            <person name="Spallek T."/>
            <person name="Conn C.E."/>
            <person name="Ichihashi Y."/>
            <person name="Cheong K."/>
            <person name="Cui S."/>
            <person name="Der J.P."/>
            <person name="Gundlach H."/>
            <person name="Jiao Y."/>
            <person name="Hori C."/>
            <person name="Ishida J.K."/>
            <person name="Kasahara H."/>
            <person name="Kiba T."/>
            <person name="Kim M.S."/>
            <person name="Koo N."/>
            <person name="Laohavisit A."/>
            <person name="Lee Y.H."/>
            <person name="Lumba S."/>
            <person name="McCourt P."/>
            <person name="Mortimer J.C."/>
            <person name="Mutuku J.M."/>
            <person name="Nomura T."/>
            <person name="Sasaki-Sekimoto Y."/>
            <person name="Seto Y."/>
            <person name="Wang Y."/>
            <person name="Wakatake T."/>
            <person name="Sakakibara H."/>
            <person name="Demura T."/>
            <person name="Yamaguchi S."/>
            <person name="Yoneyama K."/>
            <person name="Manabe R.I."/>
            <person name="Nelson D.C."/>
            <person name="Schulman A.H."/>
            <person name="Timko M.P."/>
            <person name="dePamphilis C.W."/>
            <person name="Choi D."/>
            <person name="Shirasu K."/>
        </authorList>
    </citation>
    <scope>NUCLEOTIDE SEQUENCE [LARGE SCALE GENOMIC DNA]</scope>
    <source>
        <strain evidence="6">cv. UVA1</strain>
    </source>
</reference>
<dbReference type="GO" id="GO:0016757">
    <property type="term" value="F:glycosyltransferase activity"/>
    <property type="evidence" value="ECO:0007669"/>
    <property type="project" value="UniProtKB-KW"/>
</dbReference>